<organism evidence="3 4">
    <name type="scientific">Paenibacillus solanacearum</name>
    <dbReference type="NCBI Taxonomy" id="2048548"/>
    <lineage>
        <taxon>Bacteria</taxon>
        <taxon>Bacillati</taxon>
        <taxon>Bacillota</taxon>
        <taxon>Bacilli</taxon>
        <taxon>Bacillales</taxon>
        <taxon>Paenibacillaceae</taxon>
        <taxon>Paenibacillus</taxon>
    </lineage>
</organism>
<proteinExistence type="predicted"/>
<dbReference type="EMBL" id="CAJVAS010000012">
    <property type="protein sequence ID" value="CAG7629889.1"/>
    <property type="molecule type" value="Genomic_DNA"/>
</dbReference>
<evidence type="ECO:0000256" key="1">
    <source>
        <dbReference type="SAM" id="Phobius"/>
    </source>
</evidence>
<accession>A0A916K4Q4</accession>
<comment type="caution">
    <text evidence="3">The sequence shown here is derived from an EMBL/GenBank/DDBJ whole genome shotgun (WGS) entry which is preliminary data.</text>
</comment>
<keyword evidence="1" id="KW-0472">Membrane</keyword>
<dbReference type="Proteomes" id="UP000693672">
    <property type="component" value="Unassembled WGS sequence"/>
</dbReference>
<name>A0A916K4Q4_9BACL</name>
<feature type="transmembrane region" description="Helical" evidence="1">
    <location>
        <begin position="7"/>
        <end position="29"/>
    </location>
</feature>
<dbReference type="InterPro" id="IPR049293">
    <property type="entry name" value="DUF6843"/>
</dbReference>
<keyword evidence="1" id="KW-1133">Transmembrane helix</keyword>
<evidence type="ECO:0000313" key="3">
    <source>
        <dbReference type="EMBL" id="CAG7629889.1"/>
    </source>
</evidence>
<evidence type="ECO:0000313" key="4">
    <source>
        <dbReference type="Proteomes" id="UP000693672"/>
    </source>
</evidence>
<dbReference type="Pfam" id="PF20862">
    <property type="entry name" value="DUF6843"/>
    <property type="match status" value="1"/>
</dbReference>
<reference evidence="3" key="1">
    <citation type="submission" date="2021-06" db="EMBL/GenBank/DDBJ databases">
        <authorList>
            <person name="Criscuolo A."/>
        </authorList>
    </citation>
    <scope>NUCLEOTIDE SEQUENCE</scope>
    <source>
        <strain evidence="3">CIP111600</strain>
    </source>
</reference>
<dbReference type="RefSeq" id="WP_218092899.1">
    <property type="nucleotide sequence ID" value="NZ_CAJVAS010000012.1"/>
</dbReference>
<dbReference type="AlphaFoldDB" id="A0A916K4Q4"/>
<evidence type="ECO:0000259" key="2">
    <source>
        <dbReference type="Pfam" id="PF20862"/>
    </source>
</evidence>
<gene>
    <name evidence="3" type="ORF">PAESOLCIP111_03146</name>
</gene>
<keyword evidence="4" id="KW-1185">Reference proteome</keyword>
<keyword evidence="1" id="KW-0812">Transmembrane</keyword>
<feature type="domain" description="DUF6843" evidence="2">
    <location>
        <begin position="34"/>
        <end position="142"/>
    </location>
</feature>
<sequence length="147" mass="15739">MTKRLKYTVGAAAACGLILVLALVVYLGITDASSTDDIYLIPEGYEGSIQVNYNVAGAPGLAKEGKYDVIPIRADGTFDTSKPDMEYGLVTDQYYYVSPDGRRTPIDKSCVHVGGNGASEIGSTVTRHNYLKITKTKCGGDFSAWGK</sequence>
<protein>
    <recommendedName>
        <fullName evidence="2">DUF6843 domain-containing protein</fullName>
    </recommendedName>
</protein>